<evidence type="ECO:0000256" key="3">
    <source>
        <dbReference type="SAM" id="SignalP"/>
    </source>
</evidence>
<protein>
    <submittedName>
        <fullName evidence="5">MexH family multidrug efflux RND transporter periplasmic adaptor subunit</fullName>
    </submittedName>
</protein>
<evidence type="ECO:0000313" key="5">
    <source>
        <dbReference type="EMBL" id="BDU68596.1"/>
    </source>
</evidence>
<accession>A0ABN6UV77</accession>
<name>A0ABN6UV77_9BACT</name>
<proteinExistence type="inferred from homology"/>
<feature type="chain" id="PRO_5046138808" evidence="3">
    <location>
        <begin position="27"/>
        <end position="346"/>
    </location>
</feature>
<feature type="coiled-coil region" evidence="2">
    <location>
        <begin position="122"/>
        <end position="156"/>
    </location>
</feature>
<gene>
    <name evidence="5" type="ORF">GETHOR_06970</name>
</gene>
<dbReference type="PANTHER" id="PTHR30469:SF15">
    <property type="entry name" value="HLYD FAMILY OF SECRETION PROTEINS"/>
    <property type="match status" value="1"/>
</dbReference>
<dbReference type="SUPFAM" id="SSF111369">
    <property type="entry name" value="HlyD-like secretion proteins"/>
    <property type="match status" value="1"/>
</dbReference>
<evidence type="ECO:0000259" key="4">
    <source>
        <dbReference type="Pfam" id="PF25973"/>
    </source>
</evidence>
<keyword evidence="3" id="KW-0732">Signal</keyword>
<dbReference type="Pfam" id="PF25973">
    <property type="entry name" value="BSH_CzcB"/>
    <property type="match status" value="1"/>
</dbReference>
<feature type="domain" description="CzcB-like barrel-sandwich hybrid" evidence="4">
    <location>
        <begin position="64"/>
        <end position="186"/>
    </location>
</feature>
<dbReference type="Gene3D" id="1.10.287.470">
    <property type="entry name" value="Helix hairpin bin"/>
    <property type="match status" value="1"/>
</dbReference>
<organism evidence="5 6">
    <name type="scientific">Geothrix oryzae</name>
    <dbReference type="NCBI Taxonomy" id="2927975"/>
    <lineage>
        <taxon>Bacteria</taxon>
        <taxon>Pseudomonadati</taxon>
        <taxon>Acidobacteriota</taxon>
        <taxon>Holophagae</taxon>
        <taxon>Holophagales</taxon>
        <taxon>Holophagaceae</taxon>
        <taxon>Geothrix</taxon>
    </lineage>
</organism>
<reference evidence="6" key="1">
    <citation type="journal article" date="2023" name="Int. J. Syst. Evol. Microbiol.">
        <title>Mesoterricola silvestris gen. nov., sp. nov., Mesoterricola sediminis sp. nov., Geothrix oryzae sp. nov., Geothrix edaphica sp. nov., Geothrix rubra sp. nov., and Geothrix limicola sp. nov., six novel members of Acidobacteriota isolated from soils.</title>
        <authorList>
            <person name="Itoh H."/>
            <person name="Sugisawa Y."/>
            <person name="Mise K."/>
            <person name="Xu Z."/>
            <person name="Kuniyasu M."/>
            <person name="Ushijima N."/>
            <person name="Kawano K."/>
            <person name="Kobayashi E."/>
            <person name="Shiratori Y."/>
            <person name="Masuda Y."/>
            <person name="Senoo K."/>
        </authorList>
    </citation>
    <scope>NUCLEOTIDE SEQUENCE [LARGE SCALE GENOMIC DNA]</scope>
    <source>
        <strain evidence="6">Red222</strain>
    </source>
</reference>
<evidence type="ECO:0000256" key="2">
    <source>
        <dbReference type="SAM" id="Coils"/>
    </source>
</evidence>
<evidence type="ECO:0000256" key="1">
    <source>
        <dbReference type="ARBA" id="ARBA00009477"/>
    </source>
</evidence>
<dbReference type="PANTHER" id="PTHR30469">
    <property type="entry name" value="MULTIDRUG RESISTANCE PROTEIN MDTA"/>
    <property type="match status" value="1"/>
</dbReference>
<keyword evidence="2" id="KW-0175">Coiled coil</keyword>
<dbReference type="Proteomes" id="UP001242010">
    <property type="component" value="Chromosome"/>
</dbReference>
<dbReference type="Gene3D" id="2.40.420.20">
    <property type="match status" value="1"/>
</dbReference>
<comment type="similarity">
    <text evidence="1">Belongs to the membrane fusion protein (MFP) (TC 8.A.1) family.</text>
</comment>
<keyword evidence="6" id="KW-1185">Reference proteome</keyword>
<dbReference type="Gene3D" id="2.40.50.100">
    <property type="match status" value="1"/>
</dbReference>
<dbReference type="NCBIfam" id="TIGR01730">
    <property type="entry name" value="RND_mfp"/>
    <property type="match status" value="1"/>
</dbReference>
<evidence type="ECO:0000313" key="6">
    <source>
        <dbReference type="Proteomes" id="UP001242010"/>
    </source>
</evidence>
<dbReference type="PROSITE" id="PS51257">
    <property type="entry name" value="PROKAR_LIPOPROTEIN"/>
    <property type="match status" value="1"/>
</dbReference>
<sequence>MKVMTTSATWPALAAAGALMATLACGRQEARPQAKALPKVAVSLAAPSQTEGGSWVAATLQATRTATLSTRMAAQVRRTPVQEGQRVAAGTLLVVLSDDDLQAQLRAAETGFGTVEAHHRRIQALFAQKASTASEVEQAQAQLAQARAGVAAIKANLAYTQIRAPFAGVVQARRVSEGDFVAPGTPLVELVGEGEQELEATLAEAEAKALKLGTKLRFESEGTAGEAQITALAPGGDAFSHKGTLRARVLSPKGLRQGSFARLLVPGIKTEGLSVPRSALVLRGELTGVFVAREGHAELRWLSLGEGAGDTLPVRAGLKAGEAVIDRPGSLQDGQPIEIAGVPHVR</sequence>
<dbReference type="InterPro" id="IPR058647">
    <property type="entry name" value="BSH_CzcB-like"/>
</dbReference>
<dbReference type="RefSeq" id="WP_286355231.1">
    <property type="nucleotide sequence ID" value="NZ_AP027079.1"/>
</dbReference>
<dbReference type="InterPro" id="IPR006143">
    <property type="entry name" value="RND_pump_MFP"/>
</dbReference>
<dbReference type="Gene3D" id="2.40.30.170">
    <property type="match status" value="1"/>
</dbReference>
<feature type="signal peptide" evidence="3">
    <location>
        <begin position="1"/>
        <end position="26"/>
    </location>
</feature>
<dbReference type="EMBL" id="AP027079">
    <property type="protein sequence ID" value="BDU68596.1"/>
    <property type="molecule type" value="Genomic_DNA"/>
</dbReference>